<evidence type="ECO:0000313" key="1">
    <source>
        <dbReference type="EMBL" id="RGU52981.1"/>
    </source>
</evidence>
<evidence type="ECO:0000313" key="2">
    <source>
        <dbReference type="Proteomes" id="UP000284243"/>
    </source>
</evidence>
<proteinExistence type="predicted"/>
<accession>A0A412TJ85</accession>
<gene>
    <name evidence="1" type="ORF">DWW57_19210</name>
</gene>
<name>A0A412TJ85_9BACT</name>
<dbReference type="Proteomes" id="UP000284243">
    <property type="component" value="Unassembled WGS sequence"/>
</dbReference>
<sequence>MRYKLSIDRTVNRLVPHYLSGRKFILFVQSCLYPLQRTNEWFRSFTRERHIEARMTSQVIYFEWFL</sequence>
<comment type="caution">
    <text evidence="1">The sequence shown here is derived from an EMBL/GenBank/DDBJ whole genome shotgun (WGS) entry which is preliminary data.</text>
</comment>
<feature type="non-terminal residue" evidence="1">
    <location>
        <position position="66"/>
    </location>
</feature>
<protein>
    <submittedName>
        <fullName evidence="1">Uncharacterized protein</fullName>
    </submittedName>
</protein>
<dbReference type="EMBL" id="QRYC01000052">
    <property type="protein sequence ID" value="RGU52981.1"/>
    <property type="molecule type" value="Genomic_DNA"/>
</dbReference>
<organism evidence="1 2">
    <name type="scientific">Odoribacter splanchnicus</name>
    <dbReference type="NCBI Taxonomy" id="28118"/>
    <lineage>
        <taxon>Bacteria</taxon>
        <taxon>Pseudomonadati</taxon>
        <taxon>Bacteroidota</taxon>
        <taxon>Bacteroidia</taxon>
        <taxon>Bacteroidales</taxon>
        <taxon>Odoribacteraceae</taxon>
        <taxon>Odoribacter</taxon>
    </lineage>
</organism>
<reference evidence="1 2" key="1">
    <citation type="submission" date="2018-08" db="EMBL/GenBank/DDBJ databases">
        <title>A genome reference for cultivated species of the human gut microbiota.</title>
        <authorList>
            <person name="Zou Y."/>
            <person name="Xue W."/>
            <person name="Luo G."/>
        </authorList>
    </citation>
    <scope>NUCLEOTIDE SEQUENCE [LARGE SCALE GENOMIC DNA]</scope>
    <source>
        <strain evidence="1 2">AF16-14</strain>
    </source>
</reference>
<dbReference type="AlphaFoldDB" id="A0A412TJ85"/>